<dbReference type="RefSeq" id="WP_179605339.1">
    <property type="nucleotide sequence ID" value="NZ_BAABEH010000001.1"/>
</dbReference>
<accession>A0A853CW49</accession>
<evidence type="ECO:0000256" key="1">
    <source>
        <dbReference type="ARBA" id="ARBA00022649"/>
    </source>
</evidence>
<dbReference type="EMBL" id="JACCFL010000001">
    <property type="protein sequence ID" value="NYJ23414.1"/>
    <property type="molecule type" value="Genomic_DNA"/>
</dbReference>
<dbReference type="InterPro" id="IPR051619">
    <property type="entry name" value="TypeII_TA_RNase_PINc/VapC"/>
</dbReference>
<feature type="domain" description="PIN" evidence="8">
    <location>
        <begin position="44"/>
        <end position="161"/>
    </location>
</feature>
<comment type="function">
    <text evidence="6">Toxic component of a toxin-antitoxin (TA) system. An RNase.</text>
</comment>
<comment type="cofactor">
    <cofactor evidence="6">
        <name>Mg(2+)</name>
        <dbReference type="ChEBI" id="CHEBI:18420"/>
    </cofactor>
</comment>
<proteinExistence type="inferred from homology"/>
<dbReference type="Proteomes" id="UP000578352">
    <property type="component" value="Unassembled WGS sequence"/>
</dbReference>
<feature type="compositionally biased region" description="Low complexity" evidence="7">
    <location>
        <begin position="1"/>
        <end position="11"/>
    </location>
</feature>
<dbReference type="GO" id="GO:0000287">
    <property type="term" value="F:magnesium ion binding"/>
    <property type="evidence" value="ECO:0007669"/>
    <property type="project" value="UniProtKB-UniRule"/>
</dbReference>
<feature type="binding site" evidence="6">
    <location>
        <position position="137"/>
    </location>
    <ligand>
        <name>Mg(2+)</name>
        <dbReference type="ChEBI" id="CHEBI:18420"/>
    </ligand>
</feature>
<sequence>MTAAGAAAAAAVRRPSAHAEQPAARSSASPGDPLEHGFGLPETVVVDTSSVIDLLTDPGGSGRAVAERLRGRDLAAPEVMFAEAANVLRKLRLSGALSEAEASMAYAELLELPIEPWPFETVEQRVWDLRGTLTAFDATFVALSELLTAPLVTGDRRLARAMDALPAVIGRRAELVEG</sequence>
<gene>
    <name evidence="6" type="primary">vapC</name>
    <name evidence="9" type="ORF">HNR13_001701</name>
</gene>
<comment type="caution">
    <text evidence="9">The sequence shown here is derived from an EMBL/GenBank/DDBJ whole genome shotgun (WGS) entry which is preliminary data.</text>
</comment>
<dbReference type="GO" id="GO:0004540">
    <property type="term" value="F:RNA nuclease activity"/>
    <property type="evidence" value="ECO:0007669"/>
    <property type="project" value="InterPro"/>
</dbReference>
<keyword evidence="2 6" id="KW-0540">Nuclease</keyword>
<dbReference type="SUPFAM" id="SSF88723">
    <property type="entry name" value="PIN domain-like"/>
    <property type="match status" value="1"/>
</dbReference>
<dbReference type="GO" id="GO:0090729">
    <property type="term" value="F:toxin activity"/>
    <property type="evidence" value="ECO:0007669"/>
    <property type="project" value="UniProtKB-KW"/>
</dbReference>
<feature type="region of interest" description="Disordered" evidence="7">
    <location>
        <begin position="1"/>
        <end position="39"/>
    </location>
</feature>
<evidence type="ECO:0000256" key="7">
    <source>
        <dbReference type="SAM" id="MobiDB-lite"/>
    </source>
</evidence>
<dbReference type="Gene3D" id="3.40.50.1010">
    <property type="entry name" value="5'-nuclease"/>
    <property type="match status" value="1"/>
</dbReference>
<keyword evidence="4 6" id="KW-0378">Hydrolase</keyword>
<dbReference type="InterPro" id="IPR044153">
    <property type="entry name" value="PIN_Pae0151-like"/>
</dbReference>
<dbReference type="GO" id="GO:0016787">
    <property type="term" value="F:hydrolase activity"/>
    <property type="evidence" value="ECO:0007669"/>
    <property type="project" value="UniProtKB-KW"/>
</dbReference>
<dbReference type="InterPro" id="IPR029060">
    <property type="entry name" value="PIN-like_dom_sf"/>
</dbReference>
<dbReference type="CDD" id="cd09873">
    <property type="entry name" value="PIN_Pae0151-like"/>
    <property type="match status" value="1"/>
</dbReference>
<comment type="similarity">
    <text evidence="6">Belongs to the PINc/VapC protein family.</text>
</comment>
<protein>
    <recommendedName>
        <fullName evidence="6">Ribonuclease VapC</fullName>
        <shortName evidence="6">RNase VapC</shortName>
        <ecNumber evidence="6">3.1.-.-</ecNumber>
    </recommendedName>
    <alternativeName>
        <fullName evidence="6">Toxin VapC</fullName>
    </alternativeName>
</protein>
<evidence type="ECO:0000256" key="5">
    <source>
        <dbReference type="ARBA" id="ARBA00022842"/>
    </source>
</evidence>
<organism evidence="9 10">
    <name type="scientific">Leifsonia shinshuensis</name>
    <dbReference type="NCBI Taxonomy" id="150026"/>
    <lineage>
        <taxon>Bacteria</taxon>
        <taxon>Bacillati</taxon>
        <taxon>Actinomycetota</taxon>
        <taxon>Actinomycetes</taxon>
        <taxon>Micrococcales</taxon>
        <taxon>Microbacteriaceae</taxon>
        <taxon>Leifsonia</taxon>
    </lineage>
</organism>
<reference evidence="9 10" key="1">
    <citation type="submission" date="2020-07" db="EMBL/GenBank/DDBJ databases">
        <title>Sequencing the genomes of 1000 actinobacteria strains.</title>
        <authorList>
            <person name="Klenk H.-P."/>
        </authorList>
    </citation>
    <scope>NUCLEOTIDE SEQUENCE [LARGE SCALE GENOMIC DNA]</scope>
    <source>
        <strain evidence="9 10">DSM 15165</strain>
    </source>
</reference>
<evidence type="ECO:0000259" key="8">
    <source>
        <dbReference type="Pfam" id="PF01850"/>
    </source>
</evidence>
<evidence type="ECO:0000256" key="3">
    <source>
        <dbReference type="ARBA" id="ARBA00022723"/>
    </source>
</evidence>
<keyword evidence="3 6" id="KW-0479">Metal-binding</keyword>
<dbReference type="EC" id="3.1.-.-" evidence="6"/>
<dbReference type="PANTHER" id="PTHR35901">
    <property type="entry name" value="RIBONUCLEASE VAPC3"/>
    <property type="match status" value="1"/>
</dbReference>
<dbReference type="Pfam" id="PF01850">
    <property type="entry name" value="PIN"/>
    <property type="match status" value="1"/>
</dbReference>
<name>A0A853CW49_9MICO</name>
<keyword evidence="1 6" id="KW-1277">Toxin-antitoxin system</keyword>
<dbReference type="InterPro" id="IPR002716">
    <property type="entry name" value="PIN_dom"/>
</dbReference>
<evidence type="ECO:0000256" key="2">
    <source>
        <dbReference type="ARBA" id="ARBA00022722"/>
    </source>
</evidence>
<evidence type="ECO:0000313" key="10">
    <source>
        <dbReference type="Proteomes" id="UP000578352"/>
    </source>
</evidence>
<keyword evidence="6" id="KW-0800">Toxin</keyword>
<dbReference type="InterPro" id="IPR022907">
    <property type="entry name" value="VapC_family"/>
</dbReference>
<dbReference type="PANTHER" id="PTHR35901:SF1">
    <property type="entry name" value="EXONUCLEASE VAPC9"/>
    <property type="match status" value="1"/>
</dbReference>
<dbReference type="HAMAP" id="MF_00265">
    <property type="entry name" value="VapC_Nob1"/>
    <property type="match status" value="1"/>
</dbReference>
<evidence type="ECO:0000256" key="6">
    <source>
        <dbReference type="HAMAP-Rule" id="MF_00265"/>
    </source>
</evidence>
<evidence type="ECO:0000313" key="9">
    <source>
        <dbReference type="EMBL" id="NYJ23414.1"/>
    </source>
</evidence>
<feature type="binding site" evidence="6">
    <location>
        <position position="47"/>
    </location>
    <ligand>
        <name>Mg(2+)</name>
        <dbReference type="ChEBI" id="CHEBI:18420"/>
    </ligand>
</feature>
<dbReference type="AlphaFoldDB" id="A0A853CW49"/>
<keyword evidence="5 6" id="KW-0460">Magnesium</keyword>
<evidence type="ECO:0000256" key="4">
    <source>
        <dbReference type="ARBA" id="ARBA00022801"/>
    </source>
</evidence>